<proteinExistence type="predicted"/>
<keyword evidence="2" id="KW-0805">Transcription regulation</keyword>
<evidence type="ECO:0000256" key="2">
    <source>
        <dbReference type="ARBA" id="ARBA00023015"/>
    </source>
</evidence>
<comment type="subcellular location">
    <subcellularLocation>
        <location evidence="1">Nucleus</location>
    </subcellularLocation>
</comment>
<dbReference type="AlphaFoldDB" id="A0AAD4GW26"/>
<dbReference type="GO" id="GO:0003677">
    <property type="term" value="F:DNA binding"/>
    <property type="evidence" value="ECO:0007669"/>
    <property type="project" value="UniProtKB-KW"/>
</dbReference>
<keyword evidence="3" id="KW-0238">DNA-binding</keyword>
<comment type="caution">
    <text evidence="7">The sequence shown here is derived from an EMBL/GenBank/DDBJ whole genome shotgun (WGS) entry which is preliminary data.</text>
</comment>
<keyword evidence="5" id="KW-0539">Nucleus</keyword>
<reference evidence="7" key="2">
    <citation type="submission" date="2020-02" db="EMBL/GenBank/DDBJ databases">
        <authorList>
            <person name="Gilchrist C.L.M."/>
            <person name="Chooi Y.-H."/>
        </authorList>
    </citation>
    <scope>NUCLEOTIDE SEQUENCE</scope>
    <source>
        <strain evidence="7">MST-FP2251</strain>
    </source>
</reference>
<keyword evidence="4" id="KW-0804">Transcription</keyword>
<reference evidence="7" key="1">
    <citation type="journal article" date="2019" name="Beilstein J. Org. Chem.">
        <title>Nanangenines: drimane sesquiterpenoids as the dominant metabolite cohort of a novel Australian fungus, Aspergillus nanangensis.</title>
        <authorList>
            <person name="Lacey H.J."/>
            <person name="Gilchrist C.L.M."/>
            <person name="Crombie A."/>
            <person name="Kalaitzis J.A."/>
            <person name="Vuong D."/>
            <person name="Rutledge P.J."/>
            <person name="Turner P."/>
            <person name="Pitt J.I."/>
            <person name="Lacey E."/>
            <person name="Chooi Y.H."/>
            <person name="Piggott A.M."/>
        </authorList>
    </citation>
    <scope>NUCLEOTIDE SEQUENCE</scope>
    <source>
        <strain evidence="7">MST-FP2251</strain>
    </source>
</reference>
<evidence type="ECO:0000256" key="5">
    <source>
        <dbReference type="ARBA" id="ARBA00023242"/>
    </source>
</evidence>
<evidence type="ECO:0000256" key="6">
    <source>
        <dbReference type="SAM" id="MobiDB-lite"/>
    </source>
</evidence>
<dbReference type="GO" id="GO:0005634">
    <property type="term" value="C:nucleus"/>
    <property type="evidence" value="ECO:0007669"/>
    <property type="project" value="UniProtKB-SubCell"/>
</dbReference>
<keyword evidence="8" id="KW-1185">Reference proteome</keyword>
<dbReference type="GO" id="GO:0003700">
    <property type="term" value="F:DNA-binding transcription factor activity"/>
    <property type="evidence" value="ECO:0007669"/>
    <property type="project" value="InterPro"/>
</dbReference>
<feature type="region of interest" description="Disordered" evidence="6">
    <location>
        <begin position="58"/>
        <end position="82"/>
    </location>
</feature>
<evidence type="ECO:0000256" key="3">
    <source>
        <dbReference type="ARBA" id="ARBA00023125"/>
    </source>
</evidence>
<dbReference type="CDD" id="cd12148">
    <property type="entry name" value="fungal_TF_MHR"/>
    <property type="match status" value="1"/>
</dbReference>
<dbReference type="PANTHER" id="PTHR46910:SF37">
    <property type="entry name" value="ZN(II)2CYS6 TRANSCRIPTION FACTOR (EUROFUNG)"/>
    <property type="match status" value="1"/>
</dbReference>
<dbReference type="InterPro" id="IPR050987">
    <property type="entry name" value="AtrR-like"/>
</dbReference>
<name>A0AAD4GW26_ASPNN</name>
<evidence type="ECO:0000313" key="8">
    <source>
        <dbReference type="Proteomes" id="UP001194746"/>
    </source>
</evidence>
<dbReference type="PANTHER" id="PTHR46910">
    <property type="entry name" value="TRANSCRIPTION FACTOR PDR1"/>
    <property type="match status" value="1"/>
</dbReference>
<sequence>MNNGIVLGYEKRLKILVCRSTGSADPSAKDAKFARQEQIDDLARRVRAVERHLTVRNVATEGLDSPSAPDQVARETANDNTHPQSIETASLYEGGPSFTHQSIQARDVAQKTAKDTGDLRSDLSTSLNHLETLLHSSVTVSSSDSYHFSGKSDSSESIRPLPMDLVLSIIQEIKSSPLCDRYDLNHYTLQAGANFKAAIETYDVLAVPSFESLFALIMGFTKAQDDARPLLSYTLISAAANHCQMLGYHKESTYRTTRVPTANAENDTDIDVEPPVLSNDATIRPWDRSFLMGIKLARIQGKAYDRLYTSAAMKIDDSERANRIDQLSMDMQQWYFELKQIDSRRVNSATIFELSRDSWDIMYYSTYTSILRAPTTSSGGGEISAQCFSIARLSLQSHLNCFGKYSSSESLTDSDYANWSD</sequence>
<organism evidence="7 8">
    <name type="scientific">Aspergillus nanangensis</name>
    <dbReference type="NCBI Taxonomy" id="2582783"/>
    <lineage>
        <taxon>Eukaryota</taxon>
        <taxon>Fungi</taxon>
        <taxon>Dikarya</taxon>
        <taxon>Ascomycota</taxon>
        <taxon>Pezizomycotina</taxon>
        <taxon>Eurotiomycetes</taxon>
        <taxon>Eurotiomycetidae</taxon>
        <taxon>Eurotiales</taxon>
        <taxon>Aspergillaceae</taxon>
        <taxon>Aspergillus</taxon>
        <taxon>Aspergillus subgen. Circumdati</taxon>
    </lineage>
</organism>
<accession>A0AAD4GW26</accession>
<protein>
    <submittedName>
        <fullName evidence="7">Uncharacterized protein</fullName>
    </submittedName>
</protein>
<evidence type="ECO:0000256" key="4">
    <source>
        <dbReference type="ARBA" id="ARBA00023163"/>
    </source>
</evidence>
<evidence type="ECO:0000256" key="1">
    <source>
        <dbReference type="ARBA" id="ARBA00004123"/>
    </source>
</evidence>
<dbReference type="EMBL" id="VCAU01000018">
    <property type="protein sequence ID" value="KAF9891447.1"/>
    <property type="molecule type" value="Genomic_DNA"/>
</dbReference>
<evidence type="ECO:0000313" key="7">
    <source>
        <dbReference type="EMBL" id="KAF9891447.1"/>
    </source>
</evidence>
<gene>
    <name evidence="7" type="ORF">FE257_003913</name>
</gene>
<dbReference type="Proteomes" id="UP001194746">
    <property type="component" value="Unassembled WGS sequence"/>
</dbReference>